<reference evidence="11 12" key="1">
    <citation type="submission" date="2022-12" db="EMBL/GenBank/DDBJ databases">
        <title>Draft genome sequence of Paenibacillus sp. dW9.</title>
        <authorList>
            <person name="Choi E.-W."/>
            <person name="Kim D.-U."/>
        </authorList>
    </citation>
    <scope>NUCLEOTIDE SEQUENCE [LARGE SCALE GENOMIC DNA]</scope>
    <source>
        <strain evidence="12">dW9</strain>
    </source>
</reference>
<dbReference type="NCBIfam" id="TIGR00125">
    <property type="entry name" value="cyt_tran_rel"/>
    <property type="match status" value="1"/>
</dbReference>
<comment type="catalytic activity">
    <reaction evidence="8 9">
        <text>(R)-4'-phosphopantetheine + ATP + H(+) = 3'-dephospho-CoA + diphosphate</text>
        <dbReference type="Rhea" id="RHEA:19801"/>
        <dbReference type="ChEBI" id="CHEBI:15378"/>
        <dbReference type="ChEBI" id="CHEBI:30616"/>
        <dbReference type="ChEBI" id="CHEBI:33019"/>
        <dbReference type="ChEBI" id="CHEBI:57328"/>
        <dbReference type="ChEBI" id="CHEBI:61723"/>
        <dbReference type="EC" id="2.7.7.3"/>
    </reaction>
</comment>
<comment type="pathway">
    <text evidence="9">Cofactor biosynthesis; coenzyme A biosynthesis; CoA from (R)-pantothenate: step 4/5.</text>
</comment>
<feature type="binding site" evidence="9">
    <location>
        <begin position="89"/>
        <end position="91"/>
    </location>
    <ligand>
        <name>ATP</name>
        <dbReference type="ChEBI" id="CHEBI:30616"/>
    </ligand>
</feature>
<organism evidence="11 12">
    <name type="scientific">Paenibacillus gyeongsangnamensis</name>
    <dbReference type="NCBI Taxonomy" id="3388067"/>
    <lineage>
        <taxon>Bacteria</taxon>
        <taxon>Bacillati</taxon>
        <taxon>Bacillota</taxon>
        <taxon>Bacilli</taxon>
        <taxon>Bacillales</taxon>
        <taxon>Paenibacillaceae</taxon>
        <taxon>Paenibacillus</taxon>
    </lineage>
</organism>
<evidence type="ECO:0000256" key="9">
    <source>
        <dbReference type="HAMAP-Rule" id="MF_00151"/>
    </source>
</evidence>
<dbReference type="GO" id="GO:0004595">
    <property type="term" value="F:pantetheine-phosphate adenylyltransferase activity"/>
    <property type="evidence" value="ECO:0007669"/>
    <property type="project" value="UniProtKB-EC"/>
</dbReference>
<dbReference type="RefSeq" id="WP_269880526.1">
    <property type="nucleotide sequence ID" value="NZ_JAQAGZ010000003.1"/>
</dbReference>
<dbReference type="InterPro" id="IPR014729">
    <property type="entry name" value="Rossmann-like_a/b/a_fold"/>
</dbReference>
<dbReference type="PRINTS" id="PR01020">
    <property type="entry name" value="LPSBIOSNTHSS"/>
</dbReference>
<evidence type="ECO:0000313" key="12">
    <source>
        <dbReference type="Proteomes" id="UP001527882"/>
    </source>
</evidence>
<keyword evidence="2 9" id="KW-0808">Transferase</keyword>
<feature type="domain" description="Cytidyltransferase-like" evidence="10">
    <location>
        <begin position="6"/>
        <end position="133"/>
    </location>
</feature>
<keyword evidence="7 9" id="KW-0173">Coenzyme A biosynthesis</keyword>
<feature type="binding site" evidence="9">
    <location>
        <begin position="10"/>
        <end position="11"/>
    </location>
    <ligand>
        <name>ATP</name>
        <dbReference type="ChEBI" id="CHEBI:30616"/>
    </ligand>
</feature>
<dbReference type="EMBL" id="JAQAGZ010000003">
    <property type="protein sequence ID" value="MCZ8511876.1"/>
    <property type="molecule type" value="Genomic_DNA"/>
</dbReference>
<dbReference type="PANTHER" id="PTHR21342:SF1">
    <property type="entry name" value="PHOSPHOPANTETHEINE ADENYLYLTRANSFERASE"/>
    <property type="match status" value="1"/>
</dbReference>
<name>A0ABT4Q4V3_9BACL</name>
<dbReference type="EC" id="2.7.7.3" evidence="9"/>
<keyword evidence="5 9" id="KW-0067">ATP-binding</keyword>
<dbReference type="Pfam" id="PF01467">
    <property type="entry name" value="CTP_transf_like"/>
    <property type="match status" value="1"/>
</dbReference>
<dbReference type="HAMAP" id="MF_00151">
    <property type="entry name" value="PPAT_bact"/>
    <property type="match status" value="1"/>
</dbReference>
<dbReference type="PANTHER" id="PTHR21342">
    <property type="entry name" value="PHOSPHOPANTETHEINE ADENYLYLTRANSFERASE"/>
    <property type="match status" value="1"/>
</dbReference>
<comment type="subcellular location">
    <subcellularLocation>
        <location evidence="9">Cytoplasm</location>
    </subcellularLocation>
</comment>
<keyword evidence="12" id="KW-1185">Reference proteome</keyword>
<evidence type="ECO:0000256" key="2">
    <source>
        <dbReference type="ARBA" id="ARBA00022679"/>
    </source>
</evidence>
<accession>A0ABT4Q4V3</accession>
<evidence type="ECO:0000256" key="4">
    <source>
        <dbReference type="ARBA" id="ARBA00022741"/>
    </source>
</evidence>
<proteinExistence type="inferred from homology"/>
<dbReference type="Gene3D" id="3.40.50.620">
    <property type="entry name" value="HUPs"/>
    <property type="match status" value="1"/>
</dbReference>
<dbReference type="InterPro" id="IPR004821">
    <property type="entry name" value="Cyt_trans-like"/>
</dbReference>
<sequence length="161" mass="17708">MEKIAIYPGSFDPLTNGHMDIIERGVKLFDHLIVAVLVNAEKNPLFTLEERMVLIGKSISHIPNASVISFTGLTVSYARQRGASFILRGLRAVSDYEYELQLANTNLHLDPEIETVLMMTSKEYSFLSSSVVKGAARLGGNVSGLVPQPVLEALRSKFSQV</sequence>
<comment type="caution">
    <text evidence="11">The sequence shown here is derived from an EMBL/GenBank/DDBJ whole genome shotgun (WGS) entry which is preliminary data.</text>
</comment>
<evidence type="ECO:0000256" key="5">
    <source>
        <dbReference type="ARBA" id="ARBA00022840"/>
    </source>
</evidence>
<evidence type="ECO:0000256" key="1">
    <source>
        <dbReference type="ARBA" id="ARBA00022490"/>
    </source>
</evidence>
<feature type="binding site" evidence="9">
    <location>
        <position position="18"/>
    </location>
    <ligand>
        <name>ATP</name>
        <dbReference type="ChEBI" id="CHEBI:30616"/>
    </ligand>
</feature>
<evidence type="ECO:0000256" key="6">
    <source>
        <dbReference type="ARBA" id="ARBA00022842"/>
    </source>
</evidence>
<evidence type="ECO:0000259" key="10">
    <source>
        <dbReference type="Pfam" id="PF01467"/>
    </source>
</evidence>
<protein>
    <recommendedName>
        <fullName evidence="9">Phosphopantetheine adenylyltransferase</fullName>
        <ecNumber evidence="9">2.7.7.3</ecNumber>
    </recommendedName>
    <alternativeName>
        <fullName evidence="9">Dephospho-CoA pyrophosphorylase</fullName>
    </alternativeName>
    <alternativeName>
        <fullName evidence="9">Pantetheine-phosphate adenylyltransferase</fullName>
        <shortName evidence="9">PPAT</shortName>
    </alternativeName>
</protein>
<keyword evidence="1 9" id="KW-0963">Cytoplasm</keyword>
<feature type="binding site" evidence="9">
    <location>
        <position position="99"/>
    </location>
    <ligand>
        <name>ATP</name>
        <dbReference type="ChEBI" id="CHEBI:30616"/>
    </ligand>
</feature>
<evidence type="ECO:0000313" key="11">
    <source>
        <dbReference type="EMBL" id="MCZ8511876.1"/>
    </source>
</evidence>
<comment type="function">
    <text evidence="9">Reversibly transfers an adenylyl group from ATP to 4'-phosphopantetheine, yielding dephospho-CoA (dPCoA) and pyrophosphate.</text>
</comment>
<feature type="site" description="Transition state stabilizer" evidence="9">
    <location>
        <position position="18"/>
    </location>
</feature>
<feature type="binding site" evidence="9">
    <location>
        <position position="88"/>
    </location>
    <ligand>
        <name>substrate</name>
    </ligand>
</feature>
<comment type="cofactor">
    <cofactor evidence="9">
        <name>Mg(2+)</name>
        <dbReference type="ChEBI" id="CHEBI:18420"/>
    </cofactor>
</comment>
<dbReference type="CDD" id="cd02163">
    <property type="entry name" value="PPAT"/>
    <property type="match status" value="1"/>
</dbReference>
<keyword evidence="3 9" id="KW-0548">Nucleotidyltransferase</keyword>
<keyword evidence="6 9" id="KW-0460">Magnesium</keyword>
<evidence type="ECO:0000256" key="7">
    <source>
        <dbReference type="ARBA" id="ARBA00022993"/>
    </source>
</evidence>
<comment type="subunit">
    <text evidence="9">Homohexamer.</text>
</comment>
<keyword evidence="4 9" id="KW-0547">Nucleotide-binding</keyword>
<feature type="binding site" evidence="9">
    <location>
        <position position="10"/>
    </location>
    <ligand>
        <name>substrate</name>
    </ligand>
</feature>
<feature type="binding site" evidence="9">
    <location>
        <position position="42"/>
    </location>
    <ligand>
        <name>substrate</name>
    </ligand>
</feature>
<comment type="similarity">
    <text evidence="9">Belongs to the bacterial CoaD family.</text>
</comment>
<feature type="binding site" evidence="9">
    <location>
        <position position="74"/>
    </location>
    <ligand>
        <name>substrate</name>
    </ligand>
</feature>
<dbReference type="NCBIfam" id="TIGR01510">
    <property type="entry name" value="coaD_prev_kdtB"/>
    <property type="match status" value="1"/>
</dbReference>
<evidence type="ECO:0000256" key="3">
    <source>
        <dbReference type="ARBA" id="ARBA00022695"/>
    </source>
</evidence>
<feature type="binding site" evidence="9">
    <location>
        <begin position="124"/>
        <end position="130"/>
    </location>
    <ligand>
        <name>ATP</name>
        <dbReference type="ChEBI" id="CHEBI:30616"/>
    </ligand>
</feature>
<dbReference type="Proteomes" id="UP001527882">
    <property type="component" value="Unassembled WGS sequence"/>
</dbReference>
<evidence type="ECO:0000256" key="8">
    <source>
        <dbReference type="ARBA" id="ARBA00029346"/>
    </source>
</evidence>
<dbReference type="SUPFAM" id="SSF52374">
    <property type="entry name" value="Nucleotidylyl transferase"/>
    <property type="match status" value="1"/>
</dbReference>
<gene>
    <name evidence="9 11" type="primary">coaD</name>
    <name evidence="11" type="ORF">O9H85_05455</name>
</gene>
<dbReference type="InterPro" id="IPR001980">
    <property type="entry name" value="PPAT"/>
</dbReference>